<dbReference type="SMART" id="SM00835">
    <property type="entry name" value="Cupin_1"/>
    <property type="match status" value="1"/>
</dbReference>
<keyword evidence="3 9" id="KW-0052">Apoplast</keyword>
<feature type="binding site" evidence="8">
    <location>
        <position position="104"/>
    </location>
    <ligand>
        <name>Mn(2+)</name>
        <dbReference type="ChEBI" id="CHEBI:29035"/>
    </ligand>
</feature>
<feature type="binding site" evidence="7">
    <location>
        <position position="94"/>
    </location>
    <ligand>
        <name>oxalate</name>
        <dbReference type="ChEBI" id="CHEBI:30623"/>
    </ligand>
</feature>
<keyword evidence="4 9" id="KW-0964">Secreted</keyword>
<feature type="chain" id="PRO_5042672349" description="Germin-like protein" evidence="9">
    <location>
        <begin position="23"/>
        <end position="204"/>
    </location>
</feature>
<evidence type="ECO:0000256" key="6">
    <source>
        <dbReference type="ARBA" id="ARBA00023211"/>
    </source>
</evidence>
<feature type="binding site" evidence="8">
    <location>
        <position position="97"/>
    </location>
    <ligand>
        <name>Mn(2+)</name>
        <dbReference type="ChEBI" id="CHEBI:29035"/>
    </ligand>
</feature>
<sequence>MAAFRAGIALFAVLAVSLRALAGDPDIMADFITPPGVIPDGNFFTFRGIDPVVNQLNEVPFRVTNLTQADFPALAGQSVSLTVLRFASSPGAVNPPHFHPRAAELLIMTEGALNVGFVDSTNRLFNQTLYVGDTFVFPKGLVHFQVNVDPIYSATAISAFGSADPGTISLPKTIFGSHIQDSVLAEAFKTDAVTVGKLVSANSG</sequence>
<keyword evidence="12" id="KW-1185">Reference proteome</keyword>
<name>A0AAP0BZW6_9ASPA</name>
<dbReference type="CDD" id="cd02241">
    <property type="entry name" value="cupin_OxOx"/>
    <property type="match status" value="1"/>
</dbReference>
<comment type="similarity">
    <text evidence="2 9">Belongs to the germin family.</text>
</comment>
<feature type="signal peptide" evidence="9">
    <location>
        <begin position="1"/>
        <end position="22"/>
    </location>
</feature>
<dbReference type="PANTHER" id="PTHR31238">
    <property type="entry name" value="GERMIN-LIKE PROTEIN SUBFAMILY 3 MEMBER 3"/>
    <property type="match status" value="1"/>
</dbReference>
<dbReference type="InterPro" id="IPR001929">
    <property type="entry name" value="Germin"/>
</dbReference>
<keyword evidence="5 7" id="KW-0479">Metal-binding</keyword>
<evidence type="ECO:0000256" key="3">
    <source>
        <dbReference type="ARBA" id="ARBA00022523"/>
    </source>
</evidence>
<keyword evidence="6 7" id="KW-0464">Manganese</keyword>
<dbReference type="Proteomes" id="UP001418222">
    <property type="component" value="Unassembled WGS sequence"/>
</dbReference>
<feature type="binding site" evidence="7">
    <location>
        <position position="99"/>
    </location>
    <ligand>
        <name>oxalate</name>
        <dbReference type="ChEBI" id="CHEBI:30623"/>
    </ligand>
</feature>
<keyword evidence="9" id="KW-0732">Signal</keyword>
<accession>A0AAP0BZW6</accession>
<comment type="caution">
    <text evidence="11">The sequence shown here is derived from an EMBL/GenBank/DDBJ whole genome shotgun (WGS) entry which is preliminary data.</text>
</comment>
<evidence type="ECO:0000256" key="4">
    <source>
        <dbReference type="ARBA" id="ARBA00022525"/>
    </source>
</evidence>
<evidence type="ECO:0000256" key="9">
    <source>
        <dbReference type="RuleBase" id="RU366015"/>
    </source>
</evidence>
<dbReference type="GO" id="GO:0048046">
    <property type="term" value="C:apoplast"/>
    <property type="evidence" value="ECO:0007669"/>
    <property type="project" value="UniProtKB-SubCell"/>
</dbReference>
<evidence type="ECO:0000256" key="2">
    <source>
        <dbReference type="ARBA" id="ARBA00007456"/>
    </source>
</evidence>
<dbReference type="InterPro" id="IPR011051">
    <property type="entry name" value="RmlC_Cupin_sf"/>
</dbReference>
<dbReference type="PRINTS" id="PR00325">
    <property type="entry name" value="GERMIN"/>
</dbReference>
<evidence type="ECO:0000256" key="1">
    <source>
        <dbReference type="ARBA" id="ARBA00004271"/>
    </source>
</evidence>
<dbReference type="InterPro" id="IPR014710">
    <property type="entry name" value="RmlC-like_jellyroll"/>
</dbReference>
<feature type="domain" description="Cupin type-1" evidence="10">
    <location>
        <begin position="44"/>
        <end position="196"/>
    </location>
</feature>
<gene>
    <name evidence="11" type="ORF">KSP39_PZI002648</name>
</gene>
<dbReference type="SUPFAM" id="SSF51182">
    <property type="entry name" value="RmlC-like cupins"/>
    <property type="match status" value="1"/>
</dbReference>
<comment type="subcellular location">
    <subcellularLocation>
        <location evidence="1 9">Secreted</location>
        <location evidence="1 9">Extracellular space</location>
        <location evidence="1 9">Apoplast</location>
    </subcellularLocation>
</comment>
<dbReference type="Gene3D" id="2.60.120.10">
    <property type="entry name" value="Jelly Rolls"/>
    <property type="match status" value="1"/>
</dbReference>
<dbReference type="Pfam" id="PF00190">
    <property type="entry name" value="Cupin_1"/>
    <property type="match status" value="1"/>
</dbReference>
<evidence type="ECO:0000256" key="5">
    <source>
        <dbReference type="ARBA" id="ARBA00022723"/>
    </source>
</evidence>
<evidence type="ECO:0000259" key="10">
    <source>
        <dbReference type="SMART" id="SM00835"/>
    </source>
</evidence>
<feature type="binding site" evidence="8">
    <location>
        <position position="143"/>
    </location>
    <ligand>
        <name>Mn(2+)</name>
        <dbReference type="ChEBI" id="CHEBI:29035"/>
    </ligand>
</feature>
<proteinExistence type="inferred from homology"/>
<dbReference type="GO" id="GO:0030145">
    <property type="term" value="F:manganese ion binding"/>
    <property type="evidence" value="ECO:0007669"/>
    <property type="project" value="UniProtKB-UniRule"/>
</dbReference>
<dbReference type="AlphaFoldDB" id="A0AAP0BZW6"/>
<feature type="binding site" evidence="7">
    <location>
        <position position="104"/>
    </location>
    <ligand>
        <name>oxalate</name>
        <dbReference type="ChEBI" id="CHEBI:30623"/>
    </ligand>
</feature>
<organism evidence="11 12">
    <name type="scientific">Platanthera zijinensis</name>
    <dbReference type="NCBI Taxonomy" id="2320716"/>
    <lineage>
        <taxon>Eukaryota</taxon>
        <taxon>Viridiplantae</taxon>
        <taxon>Streptophyta</taxon>
        <taxon>Embryophyta</taxon>
        <taxon>Tracheophyta</taxon>
        <taxon>Spermatophyta</taxon>
        <taxon>Magnoliopsida</taxon>
        <taxon>Liliopsida</taxon>
        <taxon>Asparagales</taxon>
        <taxon>Orchidaceae</taxon>
        <taxon>Orchidoideae</taxon>
        <taxon>Orchideae</taxon>
        <taxon>Orchidinae</taxon>
        <taxon>Platanthera</taxon>
    </lineage>
</organism>
<evidence type="ECO:0000313" key="12">
    <source>
        <dbReference type="Proteomes" id="UP001418222"/>
    </source>
</evidence>
<reference evidence="11 12" key="1">
    <citation type="journal article" date="2022" name="Nat. Plants">
        <title>Genomes of leafy and leafless Platanthera orchids illuminate the evolution of mycoheterotrophy.</title>
        <authorList>
            <person name="Li M.H."/>
            <person name="Liu K.W."/>
            <person name="Li Z."/>
            <person name="Lu H.C."/>
            <person name="Ye Q.L."/>
            <person name="Zhang D."/>
            <person name="Wang J.Y."/>
            <person name="Li Y.F."/>
            <person name="Zhong Z.M."/>
            <person name="Liu X."/>
            <person name="Yu X."/>
            <person name="Liu D.K."/>
            <person name="Tu X.D."/>
            <person name="Liu B."/>
            <person name="Hao Y."/>
            <person name="Liao X.Y."/>
            <person name="Jiang Y.T."/>
            <person name="Sun W.H."/>
            <person name="Chen J."/>
            <person name="Chen Y.Q."/>
            <person name="Ai Y."/>
            <person name="Zhai J.W."/>
            <person name="Wu S.S."/>
            <person name="Zhou Z."/>
            <person name="Hsiao Y.Y."/>
            <person name="Wu W.L."/>
            <person name="Chen Y.Y."/>
            <person name="Lin Y.F."/>
            <person name="Hsu J.L."/>
            <person name="Li C.Y."/>
            <person name="Wang Z.W."/>
            <person name="Zhao X."/>
            <person name="Zhong W.Y."/>
            <person name="Ma X.K."/>
            <person name="Ma L."/>
            <person name="Huang J."/>
            <person name="Chen G.Z."/>
            <person name="Huang M.Z."/>
            <person name="Huang L."/>
            <person name="Peng D.H."/>
            <person name="Luo Y.B."/>
            <person name="Zou S.Q."/>
            <person name="Chen S.P."/>
            <person name="Lan S."/>
            <person name="Tsai W.C."/>
            <person name="Van de Peer Y."/>
            <person name="Liu Z.J."/>
        </authorList>
    </citation>
    <scope>NUCLEOTIDE SEQUENCE [LARGE SCALE GENOMIC DNA]</scope>
    <source>
        <strain evidence="11">Lor287</strain>
    </source>
</reference>
<evidence type="ECO:0000256" key="7">
    <source>
        <dbReference type="PIRSR" id="PIRSR601929-1"/>
    </source>
</evidence>
<feature type="binding site" evidence="8">
    <location>
        <position position="99"/>
    </location>
    <ligand>
        <name>Mn(2+)</name>
        <dbReference type="ChEBI" id="CHEBI:29035"/>
    </ligand>
</feature>
<dbReference type="EMBL" id="JBBWWQ010000002">
    <property type="protein sequence ID" value="KAK8954409.1"/>
    <property type="molecule type" value="Genomic_DNA"/>
</dbReference>
<dbReference type="InterPro" id="IPR006045">
    <property type="entry name" value="Cupin_1"/>
</dbReference>
<protein>
    <recommendedName>
        <fullName evidence="9">Germin-like protein</fullName>
    </recommendedName>
</protein>
<evidence type="ECO:0000313" key="11">
    <source>
        <dbReference type="EMBL" id="KAK8954409.1"/>
    </source>
</evidence>
<evidence type="ECO:0000256" key="8">
    <source>
        <dbReference type="PIRSR" id="PIRSR601929-2"/>
    </source>
</evidence>